<dbReference type="InterPro" id="IPR011050">
    <property type="entry name" value="Pectin_lyase_fold/virulence"/>
</dbReference>
<dbReference type="AlphaFoldDB" id="A0AB94IV18"/>
<dbReference type="Proteomes" id="UP000018877">
    <property type="component" value="Unassembled WGS sequence"/>
</dbReference>
<dbReference type="InterPro" id="IPR006626">
    <property type="entry name" value="PbH1"/>
</dbReference>
<proteinExistence type="predicted"/>
<dbReference type="RefSeq" id="WP_024026362.1">
    <property type="nucleotide sequence ID" value="NZ_ALAN01000008.1"/>
</dbReference>
<reference evidence="2 3" key="1">
    <citation type="journal article" date="2014" name="Environ. Microbiol.">
        <title>The nitrate-ammonifying and nosZ-carrying bacterium Bacillus vireti is a potent source and sink for nitric and nitrous oxide under high nitrate conditions.</title>
        <authorList>
            <person name="Mania D."/>
            <person name="Heylen K."/>
            <person name="van Spanning R.J."/>
            <person name="Frostegard A."/>
        </authorList>
    </citation>
    <scope>NUCLEOTIDE SEQUENCE [LARGE SCALE GENOMIC DNA]</scope>
    <source>
        <strain evidence="2 3">LMG 21834</strain>
    </source>
</reference>
<evidence type="ECO:0000259" key="1">
    <source>
        <dbReference type="Pfam" id="PF12708"/>
    </source>
</evidence>
<protein>
    <recommendedName>
        <fullName evidence="1">Rhamnogalacturonase A/B/Epimerase-like pectate lyase domain-containing protein</fullName>
    </recommendedName>
</protein>
<comment type="caution">
    <text evidence="2">The sequence shown here is derived from an EMBL/GenBank/DDBJ whole genome shotgun (WGS) entry which is preliminary data.</text>
</comment>
<feature type="domain" description="Rhamnogalacturonase A/B/Epimerase-like pectate lyase" evidence="1">
    <location>
        <begin position="113"/>
        <end position="326"/>
    </location>
</feature>
<evidence type="ECO:0000313" key="3">
    <source>
        <dbReference type="Proteomes" id="UP000018877"/>
    </source>
</evidence>
<dbReference type="InterPro" id="IPR024535">
    <property type="entry name" value="RHGA/B-epi-like_pectate_lyase"/>
</dbReference>
<organism evidence="2 3">
    <name type="scientific">Neobacillus vireti LMG 21834</name>
    <dbReference type="NCBI Taxonomy" id="1131730"/>
    <lineage>
        <taxon>Bacteria</taxon>
        <taxon>Bacillati</taxon>
        <taxon>Bacillota</taxon>
        <taxon>Bacilli</taxon>
        <taxon>Bacillales</taxon>
        <taxon>Bacillaceae</taxon>
        <taxon>Neobacillus</taxon>
    </lineage>
</organism>
<dbReference type="Pfam" id="PF12708">
    <property type="entry name" value="Pect-lyase_RHGA_epim"/>
    <property type="match status" value="1"/>
</dbReference>
<dbReference type="SMART" id="SM00710">
    <property type="entry name" value="PbH1"/>
    <property type="match status" value="5"/>
</dbReference>
<dbReference type="Gene3D" id="2.160.20.10">
    <property type="entry name" value="Single-stranded right-handed beta-helix, Pectin lyase-like"/>
    <property type="match status" value="1"/>
</dbReference>
<name>A0AB94IV18_9BACI</name>
<accession>A0AB94IV18</accession>
<keyword evidence="3" id="KW-1185">Reference proteome</keyword>
<evidence type="ECO:0000313" key="2">
    <source>
        <dbReference type="EMBL" id="ETI70866.1"/>
    </source>
</evidence>
<dbReference type="EMBL" id="ALAN01000008">
    <property type="protein sequence ID" value="ETI70866.1"/>
    <property type="molecule type" value="Genomic_DNA"/>
</dbReference>
<gene>
    <name evidence="2" type="ORF">BAVI_00665</name>
</gene>
<dbReference type="SUPFAM" id="SSF51126">
    <property type="entry name" value="Pectin lyase-like"/>
    <property type="match status" value="1"/>
</dbReference>
<sequence length="510" mass="56299">MTTYDKTHDPRKNKELLAQITGKRLDMKQVLQETEQLFVQCCKNPSSSITVKEHPLSFSEKIQQGLFRLSAKRSRILAPTRIFMDAEGNVIPDWKIKLDREYDRLRANITKEVNVADFGAIGDGTTDSTAAFKKAIGRGLVKVVVPPGVFIVKGIRLPSCIWLVGAGKGVTTIRLHDQAVKATRLITNSNHCRGNHHLFVQGMTLDWNVERLCEVAKTSTWGNHSSCLTYANVTYGWVKDVEAINPGLHCFDISSTLYNYAGDGYLARGGSKYIWLDNLTGYGFGDDGITTHHSDYIFISRCHMCDTSGRAHRKGFSNSNGFEIDDGSRDVLLVNNSSARCFGGVEIKAHQNSSAASNIAIVGHISVNDNRSYNFRHIGHHKSTDSESKTAFNISAVNLAAIGPIFSDLYKDSPPRGMVVSAYKNVVINHFTLIGDSDYDYKGNPVIAVQYRARNVVLNHISFKDFIKSGAAIKVFGGTNRADSIKIQNCSSEKIEVGPGIKDISIDTKK</sequence>
<dbReference type="InterPro" id="IPR012334">
    <property type="entry name" value="Pectin_lyas_fold"/>
</dbReference>